<gene>
    <name evidence="1" type="ORF">EDB81DRAFT_347791</name>
</gene>
<dbReference type="PANTHER" id="PTHR37012">
    <property type="entry name" value="B-ZIP TRANSCRIPTION FACTOR (EUROFUNG)-RELATED"/>
    <property type="match status" value="1"/>
</dbReference>
<proteinExistence type="predicted"/>
<name>A0A9P9FHD9_9HYPO</name>
<dbReference type="EMBL" id="JAGMUV010000004">
    <property type="protein sequence ID" value="KAH7161519.1"/>
    <property type="molecule type" value="Genomic_DNA"/>
</dbReference>
<organism evidence="1 2">
    <name type="scientific">Dactylonectria macrodidyma</name>
    <dbReference type="NCBI Taxonomy" id="307937"/>
    <lineage>
        <taxon>Eukaryota</taxon>
        <taxon>Fungi</taxon>
        <taxon>Dikarya</taxon>
        <taxon>Ascomycota</taxon>
        <taxon>Pezizomycotina</taxon>
        <taxon>Sordariomycetes</taxon>
        <taxon>Hypocreomycetidae</taxon>
        <taxon>Hypocreales</taxon>
        <taxon>Nectriaceae</taxon>
        <taxon>Dactylonectria</taxon>
    </lineage>
</organism>
<evidence type="ECO:0000313" key="2">
    <source>
        <dbReference type="Proteomes" id="UP000738349"/>
    </source>
</evidence>
<dbReference type="InterPro" id="IPR021833">
    <property type="entry name" value="DUF3425"/>
</dbReference>
<dbReference type="PANTHER" id="PTHR37012:SF2">
    <property type="entry name" value="BZIP DOMAIN-CONTAINING PROTEIN-RELATED"/>
    <property type="match status" value="1"/>
</dbReference>
<dbReference type="OrthoDB" id="2245989at2759"/>
<evidence type="ECO:0000313" key="1">
    <source>
        <dbReference type="EMBL" id="KAH7161519.1"/>
    </source>
</evidence>
<keyword evidence="2" id="KW-1185">Reference proteome</keyword>
<accession>A0A9P9FHD9</accession>
<sequence>MQPSVTGYSNHLALPYHCDSGPQDQCIATLIEKIKCGEVVHPADAPSLVEYMLDSSHDSLIGRLKDYLEPLNRAGKNSELLATYWVVYVMWQCYRTPECFKRLPHWLRPTECQIGMPHPMCIDFIPWPRLRDGIIRTYSGNWSQACSMLAALSEHMEFTSNTLFDDELSSSHSLQSAVGDIGKWKLREGFFLRYRQFQGLCDS</sequence>
<comment type="caution">
    <text evidence="1">The sequence shown here is derived from an EMBL/GenBank/DDBJ whole genome shotgun (WGS) entry which is preliminary data.</text>
</comment>
<dbReference type="Proteomes" id="UP000738349">
    <property type="component" value="Unassembled WGS sequence"/>
</dbReference>
<dbReference type="Pfam" id="PF11905">
    <property type="entry name" value="DUF3425"/>
    <property type="match status" value="1"/>
</dbReference>
<protein>
    <submittedName>
        <fullName evidence="1">Uncharacterized protein</fullName>
    </submittedName>
</protein>
<reference evidence="1" key="1">
    <citation type="journal article" date="2021" name="Nat. Commun.">
        <title>Genetic determinants of endophytism in the Arabidopsis root mycobiome.</title>
        <authorList>
            <person name="Mesny F."/>
            <person name="Miyauchi S."/>
            <person name="Thiergart T."/>
            <person name="Pickel B."/>
            <person name="Atanasova L."/>
            <person name="Karlsson M."/>
            <person name="Huettel B."/>
            <person name="Barry K.W."/>
            <person name="Haridas S."/>
            <person name="Chen C."/>
            <person name="Bauer D."/>
            <person name="Andreopoulos W."/>
            <person name="Pangilinan J."/>
            <person name="LaButti K."/>
            <person name="Riley R."/>
            <person name="Lipzen A."/>
            <person name="Clum A."/>
            <person name="Drula E."/>
            <person name="Henrissat B."/>
            <person name="Kohler A."/>
            <person name="Grigoriev I.V."/>
            <person name="Martin F.M."/>
            <person name="Hacquard S."/>
        </authorList>
    </citation>
    <scope>NUCLEOTIDE SEQUENCE</scope>
    <source>
        <strain evidence="1">MPI-CAGE-AT-0147</strain>
    </source>
</reference>
<dbReference type="AlphaFoldDB" id="A0A9P9FHD9"/>